<keyword evidence="8 10" id="KW-0496">Mitochondrion</keyword>
<feature type="transmembrane region" description="Helical" evidence="9">
    <location>
        <begin position="6"/>
        <end position="29"/>
    </location>
</feature>
<evidence type="ECO:0000256" key="5">
    <source>
        <dbReference type="ARBA" id="ARBA00022989"/>
    </source>
</evidence>
<comment type="catalytic activity">
    <reaction evidence="8">
        <text>a ubiquinone + NADH + 5 H(+)(in) = a ubiquinol + NAD(+) + 4 H(+)(out)</text>
        <dbReference type="Rhea" id="RHEA:29091"/>
        <dbReference type="Rhea" id="RHEA-COMP:9565"/>
        <dbReference type="Rhea" id="RHEA-COMP:9566"/>
        <dbReference type="ChEBI" id="CHEBI:15378"/>
        <dbReference type="ChEBI" id="CHEBI:16389"/>
        <dbReference type="ChEBI" id="CHEBI:17976"/>
        <dbReference type="ChEBI" id="CHEBI:57540"/>
        <dbReference type="ChEBI" id="CHEBI:57945"/>
        <dbReference type="EC" id="7.1.1.2"/>
    </reaction>
</comment>
<dbReference type="GO" id="GO:0008137">
    <property type="term" value="F:NADH dehydrogenase (ubiquinone) activity"/>
    <property type="evidence" value="ECO:0007669"/>
    <property type="project" value="UniProtKB-EC"/>
</dbReference>
<evidence type="ECO:0000256" key="1">
    <source>
        <dbReference type="ARBA" id="ARBA00004141"/>
    </source>
</evidence>
<dbReference type="PANTHER" id="PTHR11432:SF3">
    <property type="entry name" value="NADH-UBIQUINONE OXIDOREDUCTASE CHAIN 1"/>
    <property type="match status" value="1"/>
</dbReference>
<keyword evidence="5 9" id="KW-1133">Transmembrane helix</keyword>
<dbReference type="PROSITE" id="PS00668">
    <property type="entry name" value="COMPLEX1_ND1_2"/>
    <property type="match status" value="1"/>
</dbReference>
<evidence type="ECO:0000256" key="9">
    <source>
        <dbReference type="SAM" id="Phobius"/>
    </source>
</evidence>
<dbReference type="AlphaFoldDB" id="A0A386PY68"/>
<dbReference type="InterPro" id="IPR018086">
    <property type="entry name" value="NADH_UbQ_OxRdtase_su1_CS"/>
</dbReference>
<dbReference type="EC" id="7.1.1.2" evidence="8"/>
<evidence type="ECO:0000256" key="8">
    <source>
        <dbReference type="RuleBase" id="RU000473"/>
    </source>
</evidence>
<feature type="transmembrane region" description="Helical" evidence="9">
    <location>
        <begin position="224"/>
        <end position="245"/>
    </location>
</feature>
<keyword evidence="4 7" id="KW-0812">Transmembrane</keyword>
<comment type="subcellular location">
    <subcellularLocation>
        <location evidence="1">Membrane</location>
        <topology evidence="1">Multi-pass membrane protein</topology>
    </subcellularLocation>
    <subcellularLocation>
        <location evidence="7">Mitochondrion inner membrane</location>
        <topology evidence="7">Multi-pass membrane protein</topology>
    </subcellularLocation>
</comment>
<evidence type="ECO:0000256" key="2">
    <source>
        <dbReference type="ARBA" id="ARBA00010535"/>
    </source>
</evidence>
<feature type="transmembrane region" description="Helical" evidence="9">
    <location>
        <begin position="151"/>
        <end position="171"/>
    </location>
</feature>
<evidence type="ECO:0000256" key="7">
    <source>
        <dbReference type="RuleBase" id="RU000471"/>
    </source>
</evidence>
<feature type="transmembrane region" description="Helical" evidence="9">
    <location>
        <begin position="282"/>
        <end position="301"/>
    </location>
</feature>
<dbReference type="Pfam" id="PF00146">
    <property type="entry name" value="NADHdh"/>
    <property type="match status" value="1"/>
</dbReference>
<comment type="similarity">
    <text evidence="2 7">Belongs to the complex I subunit 1 family.</text>
</comment>
<keyword evidence="7" id="KW-0520">NAD</keyword>
<dbReference type="GO" id="GO:0009060">
    <property type="term" value="P:aerobic respiration"/>
    <property type="evidence" value="ECO:0007669"/>
    <property type="project" value="TreeGrafter"/>
</dbReference>
<feature type="transmembrane region" description="Helical" evidence="9">
    <location>
        <begin position="80"/>
        <end position="104"/>
    </location>
</feature>
<dbReference type="GO" id="GO:0005743">
    <property type="term" value="C:mitochondrial inner membrane"/>
    <property type="evidence" value="ECO:0007669"/>
    <property type="project" value="UniProtKB-SubCell"/>
</dbReference>
<feature type="transmembrane region" description="Helical" evidence="9">
    <location>
        <begin position="251"/>
        <end position="270"/>
    </location>
</feature>
<dbReference type="PANTHER" id="PTHR11432">
    <property type="entry name" value="NADH DEHYDROGENASE SUBUNIT 1"/>
    <property type="match status" value="1"/>
</dbReference>
<evidence type="ECO:0000256" key="3">
    <source>
        <dbReference type="ARBA" id="ARBA00021009"/>
    </source>
</evidence>
<gene>
    <name evidence="10" type="primary">nad1</name>
</gene>
<proteinExistence type="inferred from homology"/>
<dbReference type="GO" id="GO:0003954">
    <property type="term" value="F:NADH dehydrogenase activity"/>
    <property type="evidence" value="ECO:0007669"/>
    <property type="project" value="TreeGrafter"/>
</dbReference>
<keyword evidence="8" id="KW-0830">Ubiquinone</keyword>
<organism evidence="10">
    <name type="scientific">Paradiplozoon opsariichthydis</name>
    <dbReference type="NCBI Taxonomy" id="340994"/>
    <lineage>
        <taxon>Eukaryota</taxon>
        <taxon>Metazoa</taxon>
        <taxon>Spiralia</taxon>
        <taxon>Lophotrochozoa</taxon>
        <taxon>Platyhelminthes</taxon>
        <taxon>Monogenea</taxon>
        <taxon>Polyopisthocotylea</taxon>
        <taxon>Mazocraeidea</taxon>
        <taxon>Diplozoidae</taxon>
        <taxon>Paradiplozoon</taxon>
    </lineage>
</organism>
<geneLocation type="mitochondrion" evidence="10"/>
<reference evidence="10" key="1">
    <citation type="journal article" date="2018" name="BMC Evol. Biol.">
        <title>Three new Diplozoidae mitogenomes expose unusual compositional biases within the Monogenea class: implications for phylogenetic studies.</title>
        <authorList>
            <person name="Zhang D."/>
            <person name="Zou H."/>
            <person name="Wu S.G."/>
            <person name="Li M."/>
            <person name="Jakovlic I."/>
            <person name="Zhang J."/>
            <person name="Chen R."/>
            <person name="Li W.X."/>
            <person name="Wang G.T."/>
        </authorList>
    </citation>
    <scope>NUCLEOTIDE SEQUENCE</scope>
</reference>
<keyword evidence="6 9" id="KW-0472">Membrane</keyword>
<name>A0A386PY68_9PLAT</name>
<evidence type="ECO:0000256" key="6">
    <source>
        <dbReference type="ARBA" id="ARBA00023136"/>
    </source>
</evidence>
<accession>A0A386PY68</accession>
<evidence type="ECO:0000313" key="10">
    <source>
        <dbReference type="EMBL" id="AYE40105.1"/>
    </source>
</evidence>
<dbReference type="EMBL" id="MG458327">
    <property type="protein sequence ID" value="AYE40105.1"/>
    <property type="molecule type" value="Genomic_DNA"/>
</dbReference>
<sequence length="302" mass="35001">MGVYSVVSWFLCFLGVVLLYLMVAFFVLLERKLLGVSQLRLGPNKVSVWGLFQSFADFIKLLAKHGLFGVGGFLVVYRGFFFMLGVLFFLVCSLVFCFLFLYSGLGVGCGFFLCWLVVVSCLSGYGFILCGWGSDSKYALYGSLRSSFCSVSFEGILVCLMLIFGCFYYSYSSSFVLFVDWSTSISFFGCYFVSLICFLFECNRSPFDYSESESDLVSGFNTDFFGISFAILFASEYCLVILFAWLLGFFFWSYLGLWVFFFHTFIFIWVRACFPRLRYDYFVVFVWQHFFVYFFFVLLFFL</sequence>
<evidence type="ECO:0000256" key="4">
    <source>
        <dbReference type="ARBA" id="ARBA00022692"/>
    </source>
</evidence>
<dbReference type="InterPro" id="IPR001694">
    <property type="entry name" value="NADH_UbQ_OxRdtase_su1/FPO"/>
</dbReference>
<feature type="transmembrane region" description="Helical" evidence="9">
    <location>
        <begin position="183"/>
        <end position="203"/>
    </location>
</feature>
<feature type="transmembrane region" description="Helical" evidence="9">
    <location>
        <begin position="110"/>
        <end position="130"/>
    </location>
</feature>
<protein>
    <recommendedName>
        <fullName evidence="3 8">NADH-ubiquinone oxidoreductase chain 1</fullName>
        <ecNumber evidence="8">7.1.1.2</ecNumber>
    </recommendedName>
</protein>